<dbReference type="PROSITE" id="PS51194">
    <property type="entry name" value="HELICASE_CTER"/>
    <property type="match status" value="1"/>
</dbReference>
<evidence type="ECO:0000313" key="10">
    <source>
        <dbReference type="EMBL" id="MBD8031891.1"/>
    </source>
</evidence>
<evidence type="ECO:0000259" key="7">
    <source>
        <dbReference type="PROSITE" id="PS51192"/>
    </source>
</evidence>
<feature type="short sequence motif" description="Q motif" evidence="6">
    <location>
        <begin position="2"/>
        <end position="30"/>
    </location>
</feature>
<evidence type="ECO:0000256" key="2">
    <source>
        <dbReference type="ARBA" id="ARBA00022801"/>
    </source>
</evidence>
<comment type="similarity">
    <text evidence="5">Belongs to the DEAD box helicase family. CshB subfamily.</text>
</comment>
<evidence type="ECO:0000313" key="11">
    <source>
        <dbReference type="Proteomes" id="UP000600565"/>
    </source>
</evidence>
<dbReference type="InterPro" id="IPR044742">
    <property type="entry name" value="DEAD/DEAH_RhlB"/>
</dbReference>
<comment type="catalytic activity">
    <reaction evidence="5">
        <text>ATP + H2O = ADP + phosphate + H(+)</text>
        <dbReference type="Rhea" id="RHEA:13065"/>
        <dbReference type="ChEBI" id="CHEBI:15377"/>
        <dbReference type="ChEBI" id="CHEBI:15378"/>
        <dbReference type="ChEBI" id="CHEBI:30616"/>
        <dbReference type="ChEBI" id="CHEBI:43474"/>
        <dbReference type="ChEBI" id="CHEBI:456216"/>
        <dbReference type="EC" id="3.6.4.13"/>
    </reaction>
</comment>
<keyword evidence="5" id="KW-0963">Cytoplasm</keyword>
<dbReference type="InterPro" id="IPR050079">
    <property type="entry name" value="DEAD_box_RNA_helicase"/>
</dbReference>
<dbReference type="EMBL" id="JACSPW010000001">
    <property type="protein sequence ID" value="MBD8031891.1"/>
    <property type="molecule type" value="Genomic_DNA"/>
</dbReference>
<keyword evidence="1 5" id="KW-0547">Nucleotide-binding</keyword>
<dbReference type="Gene3D" id="3.40.50.300">
    <property type="entry name" value="P-loop containing nucleotide triphosphate hydrolases"/>
    <property type="match status" value="2"/>
</dbReference>
<dbReference type="CDD" id="cd18787">
    <property type="entry name" value="SF2_C_DEAD"/>
    <property type="match status" value="1"/>
</dbReference>
<dbReference type="GO" id="GO:0004386">
    <property type="term" value="F:helicase activity"/>
    <property type="evidence" value="ECO:0007669"/>
    <property type="project" value="UniProtKB-KW"/>
</dbReference>
<evidence type="ECO:0000259" key="9">
    <source>
        <dbReference type="PROSITE" id="PS51195"/>
    </source>
</evidence>
<dbReference type="SUPFAM" id="SSF52540">
    <property type="entry name" value="P-loop containing nucleoside triphosphate hydrolases"/>
    <property type="match status" value="1"/>
</dbReference>
<evidence type="ECO:0000256" key="4">
    <source>
        <dbReference type="ARBA" id="ARBA00022840"/>
    </source>
</evidence>
<gene>
    <name evidence="5" type="primary">cshB</name>
    <name evidence="10" type="ORF">H9632_02340</name>
</gene>
<feature type="domain" description="Helicase C-terminal" evidence="8">
    <location>
        <begin position="230"/>
        <end position="373"/>
    </location>
</feature>
<dbReference type="Pfam" id="PF00270">
    <property type="entry name" value="DEAD"/>
    <property type="match status" value="1"/>
</dbReference>
<dbReference type="PROSITE" id="PS51195">
    <property type="entry name" value="Q_MOTIF"/>
    <property type="match status" value="1"/>
</dbReference>
<comment type="caution">
    <text evidence="10">The sequence shown here is derived from an EMBL/GenBank/DDBJ whole genome shotgun (WGS) entry which is preliminary data.</text>
</comment>
<accession>A0ABR8XIX9</accession>
<dbReference type="InterPro" id="IPR001650">
    <property type="entry name" value="Helicase_C-like"/>
</dbReference>
<dbReference type="InterPro" id="IPR014014">
    <property type="entry name" value="RNA_helicase_DEAD_Q_motif"/>
</dbReference>
<evidence type="ECO:0000256" key="1">
    <source>
        <dbReference type="ARBA" id="ARBA00022741"/>
    </source>
</evidence>
<dbReference type="EC" id="3.6.4.13" evidence="5"/>
<keyword evidence="4 5" id="KW-0067">ATP-binding</keyword>
<dbReference type="Pfam" id="PF00271">
    <property type="entry name" value="Helicase_C"/>
    <property type="match status" value="1"/>
</dbReference>
<dbReference type="SMART" id="SM00490">
    <property type="entry name" value="HELICc"/>
    <property type="match status" value="1"/>
</dbReference>
<dbReference type="HAMAP" id="MF_01494">
    <property type="entry name" value="DEAD_helicase_CshB"/>
    <property type="match status" value="1"/>
</dbReference>
<comment type="function">
    <text evidence="5">Probable DEAD-box RNA helicase. May work in conjunction with the cold shock proteins to ensure proper initiation of transcription at low and optimal temperatures.</text>
</comment>
<feature type="domain" description="DEAD-box RNA helicase Q" evidence="9">
    <location>
        <begin position="2"/>
        <end position="30"/>
    </location>
</feature>
<dbReference type="SMART" id="SM00487">
    <property type="entry name" value="DEXDc"/>
    <property type="match status" value="1"/>
</dbReference>
<sequence>MSKYTDYQFKPFLQDAIAKLGFTEPTPIQKEIIPLVLKGKSAIGQAHTGTGKTHSFLLPIVERIVEEKQEVQAVITSPTRELAQQIFDALNQLVEGTEISTKLFIGGTDKQRTIDRLKTQPQIVVGTPGRIRDLVKENALLVHTAPILVVDEADLAFDMGFIEEIDGFASAMPEKLEMFVFSATIPEKLKPFLKKYMDAPIHIHMNDKRPVAEGINFLLVPVRSKSRNTRLLEVMKAINPFLAVIFCNTRKNAEAVANFLAEEGIRAGQIHGDLSPRDRKKMMKQVRDLEFQYIVATDLAARGIDIQGISHVINYEIPEDLEFFIHRVGRTARAGTKGTAITLFQPEDEDAVVRIEKMGIPFEQKDVKNGEWTDLKDRHQRANRKTERKQDEIDVKAKALVRKPKKVKPGYKRNMKWEMEKVKKRERRIKARRNNREQ</sequence>
<reference evidence="10 11" key="1">
    <citation type="submission" date="2020-08" db="EMBL/GenBank/DDBJ databases">
        <title>A Genomic Blueprint of the Chicken Gut Microbiome.</title>
        <authorList>
            <person name="Gilroy R."/>
            <person name="Ravi A."/>
            <person name="Getino M."/>
            <person name="Pursley I."/>
            <person name="Horton D.L."/>
            <person name="Alikhan N.-F."/>
            <person name="Baker D."/>
            <person name="Gharbi K."/>
            <person name="Hall N."/>
            <person name="Watson M."/>
            <person name="Adriaenssens E.M."/>
            <person name="Foster-Nyarko E."/>
            <person name="Jarju S."/>
            <person name="Secka A."/>
            <person name="Antonio M."/>
            <person name="Oren A."/>
            <person name="Chaudhuri R."/>
            <person name="La Ragione R.M."/>
            <person name="Hildebrand F."/>
            <person name="Pallen M.J."/>
        </authorList>
    </citation>
    <scope>NUCLEOTIDE SEQUENCE [LARGE SCALE GENOMIC DNA]</scope>
    <source>
        <strain evidence="10 11">Sa1YVA6</strain>
    </source>
</reference>
<keyword evidence="11" id="KW-1185">Reference proteome</keyword>
<dbReference type="RefSeq" id="WP_191702506.1">
    <property type="nucleotide sequence ID" value="NZ_JACSPW010000001.1"/>
</dbReference>
<dbReference type="InterPro" id="IPR011545">
    <property type="entry name" value="DEAD/DEAH_box_helicase_dom"/>
</dbReference>
<dbReference type="InterPro" id="IPR014001">
    <property type="entry name" value="Helicase_ATP-bd"/>
</dbReference>
<dbReference type="PANTHER" id="PTHR47959">
    <property type="entry name" value="ATP-DEPENDENT RNA HELICASE RHLE-RELATED"/>
    <property type="match status" value="1"/>
</dbReference>
<organism evidence="10 11">
    <name type="scientific">Solibacillus merdavium</name>
    <dbReference type="NCBI Taxonomy" id="2762218"/>
    <lineage>
        <taxon>Bacteria</taxon>
        <taxon>Bacillati</taxon>
        <taxon>Bacillota</taxon>
        <taxon>Bacilli</taxon>
        <taxon>Bacillales</taxon>
        <taxon>Caryophanaceae</taxon>
        <taxon>Solibacillus</taxon>
    </lineage>
</organism>
<evidence type="ECO:0000256" key="3">
    <source>
        <dbReference type="ARBA" id="ARBA00022806"/>
    </source>
</evidence>
<dbReference type="PANTHER" id="PTHR47959:SF1">
    <property type="entry name" value="ATP-DEPENDENT RNA HELICASE DBPA"/>
    <property type="match status" value="1"/>
</dbReference>
<keyword evidence="5" id="KW-0346">Stress response</keyword>
<name>A0ABR8XIX9_9BACL</name>
<keyword evidence="2 5" id="KW-0378">Hydrolase</keyword>
<evidence type="ECO:0000256" key="6">
    <source>
        <dbReference type="PROSITE-ProRule" id="PRU00552"/>
    </source>
</evidence>
<evidence type="ECO:0000256" key="5">
    <source>
        <dbReference type="HAMAP-Rule" id="MF_01494"/>
    </source>
</evidence>
<keyword evidence="5" id="KW-0694">RNA-binding</keyword>
<evidence type="ECO:0000259" key="8">
    <source>
        <dbReference type="PROSITE" id="PS51194"/>
    </source>
</evidence>
<keyword evidence="3 5" id="KW-0347">Helicase</keyword>
<dbReference type="InterPro" id="IPR027417">
    <property type="entry name" value="P-loop_NTPase"/>
</dbReference>
<dbReference type="Proteomes" id="UP000600565">
    <property type="component" value="Unassembled WGS sequence"/>
</dbReference>
<dbReference type="PROSITE" id="PS51192">
    <property type="entry name" value="HELICASE_ATP_BIND_1"/>
    <property type="match status" value="1"/>
</dbReference>
<dbReference type="InterPro" id="IPR030881">
    <property type="entry name" value="CshB"/>
</dbReference>
<feature type="domain" description="Helicase ATP-binding" evidence="7">
    <location>
        <begin position="33"/>
        <end position="203"/>
    </location>
</feature>
<protein>
    <recommendedName>
        <fullName evidence="5">DEAD-box ATP-dependent RNA helicase CshB</fullName>
        <ecNumber evidence="5">3.6.4.13</ecNumber>
    </recommendedName>
</protein>
<proteinExistence type="inferred from homology"/>
<comment type="subcellular location">
    <subcellularLocation>
        <location evidence="5">Cytoplasm</location>
    </subcellularLocation>
</comment>
<dbReference type="CDD" id="cd00268">
    <property type="entry name" value="DEADc"/>
    <property type="match status" value="1"/>
</dbReference>